<dbReference type="Gene3D" id="2.80.10.50">
    <property type="match status" value="1"/>
</dbReference>
<evidence type="ECO:0000256" key="3">
    <source>
        <dbReference type="PROSITE-ProRule" id="PRU00433"/>
    </source>
</evidence>
<dbReference type="InterPro" id="IPR012938">
    <property type="entry name" value="Glc/Sorbosone_DH"/>
</dbReference>
<dbReference type="InterPro" id="IPR011041">
    <property type="entry name" value="Quinoprot_gluc/sorb_DH_b-prop"/>
</dbReference>
<feature type="domain" description="Cytochrome c" evidence="5">
    <location>
        <begin position="22"/>
        <end position="115"/>
    </location>
</feature>
<reference evidence="6 7" key="1">
    <citation type="submission" date="2020-08" db="EMBL/GenBank/DDBJ databases">
        <title>A Genomic Blueprint of the Chicken Gut Microbiome.</title>
        <authorList>
            <person name="Gilroy R."/>
            <person name="Ravi A."/>
            <person name="Getino M."/>
            <person name="Pursley I."/>
            <person name="Horton D.L."/>
            <person name="Alikhan N.-F."/>
            <person name="Baker D."/>
            <person name="Gharbi K."/>
            <person name="Hall N."/>
            <person name="Watson M."/>
            <person name="Adriaenssens E.M."/>
            <person name="Foster-Nyarko E."/>
            <person name="Jarju S."/>
            <person name="Secka A."/>
            <person name="Antonio M."/>
            <person name="Oren A."/>
            <person name="Chaudhuri R."/>
            <person name="La Ragione R.M."/>
            <person name="Hildebrand F."/>
            <person name="Pallen M.J."/>
        </authorList>
    </citation>
    <scope>NUCLEOTIDE SEQUENCE [LARGE SCALE GENOMIC DNA]</scope>
    <source>
        <strain evidence="6 7">Sa2BVA3</strain>
    </source>
</reference>
<dbReference type="CDD" id="cd00161">
    <property type="entry name" value="beta-trefoil_Ricin-like"/>
    <property type="match status" value="1"/>
</dbReference>
<proteinExistence type="predicted"/>
<keyword evidence="7" id="KW-1185">Reference proteome</keyword>
<keyword evidence="4" id="KW-0732">Signal</keyword>
<dbReference type="RefSeq" id="WP_191728488.1">
    <property type="nucleotide sequence ID" value="NZ_JACSQJ010000002.1"/>
</dbReference>
<dbReference type="SMART" id="SM00458">
    <property type="entry name" value="RICIN"/>
    <property type="match status" value="1"/>
</dbReference>
<name>A0ABR8UGQ4_9GAMM</name>
<dbReference type="InterPro" id="IPR035992">
    <property type="entry name" value="Ricin_B-like_lectins"/>
</dbReference>
<protein>
    <submittedName>
        <fullName evidence="6">PQQ-dependent sugar dehydrogenase</fullName>
    </submittedName>
</protein>
<dbReference type="InterPro" id="IPR000772">
    <property type="entry name" value="Ricin_B_lectin"/>
</dbReference>
<dbReference type="EMBL" id="JACSQJ010000002">
    <property type="protein sequence ID" value="MBD7987213.1"/>
    <property type="molecule type" value="Genomic_DNA"/>
</dbReference>
<sequence length="676" mass="69803">MRKTLSRPLFAVAALLAYGHADASLHGRNGFSGNPATQNGATCTACHARGASTPTVTISGPQVLDAGTIADFTVTISGGPGATGGLGVSSSGAAGSFQAPGKDVHVIGGEISHTQPKAFSGGAVSFGFRWRAPTWNGPVTLYAAGNSTNGQLDLLGDGVGTGQLAITVRNGSGGPPEPPAPPPSEATLEPFASGLSQPVVITHAGDARLFVAEQPGRIRVIDQGTLRPLPFLDIQDRVDDSGNEQGLLGLAFHPQYAKNGWFYVNYTFDPPGSGLDRTRISRFKVGTDANVADPASELVLLEFEQPYSNHNGGDIQFGPDGYLYIASGDGGSGGDPQNNSQNPGRLLGKLLRIDVDGSGGRDCSIASGANYAIPAGNAYADGPGGAGCDEVFALGLRNPWRIAFDALLGDLWIADVGQNAYEEINFIPAGTGGGLNFGWRCYEGDQPYNTAGCSGAYFEPLATTSHSAGNCSITGGRVYRGAAYPSLAGRYFFTDYCNTAVRTITFDAGQPRIEDPIPAGTISQPVAFGEDADGELYLASLTGTLYRIVGTGDTVESRVSTLSGQCLHAPSPAAGTALAAWPCTGAAGQRWILRGDGSLYNPASERCAAASGTTHGAALRLQACSGVATQRFTATQAGELRVAGLCMDHSRTRRRAVQASTCTGIDSQAWLLSPAD</sequence>
<dbReference type="SUPFAM" id="SSF50952">
    <property type="entry name" value="Soluble quinoprotein glucose dehydrogenase"/>
    <property type="match status" value="1"/>
</dbReference>
<organism evidence="6 7">
    <name type="scientific">Luteimonas colneyensis</name>
    <dbReference type="NCBI Taxonomy" id="2762230"/>
    <lineage>
        <taxon>Bacteria</taxon>
        <taxon>Pseudomonadati</taxon>
        <taxon>Pseudomonadota</taxon>
        <taxon>Gammaproteobacteria</taxon>
        <taxon>Lysobacterales</taxon>
        <taxon>Lysobacteraceae</taxon>
        <taxon>Luteimonas</taxon>
    </lineage>
</organism>
<keyword evidence="1 3" id="KW-0479">Metal-binding</keyword>
<evidence type="ECO:0000313" key="7">
    <source>
        <dbReference type="Proteomes" id="UP000647183"/>
    </source>
</evidence>
<dbReference type="PANTHER" id="PTHR19328">
    <property type="entry name" value="HEDGEHOG-INTERACTING PROTEIN"/>
    <property type="match status" value="1"/>
</dbReference>
<dbReference type="SUPFAM" id="SSF50370">
    <property type="entry name" value="Ricin B-like lectins"/>
    <property type="match status" value="1"/>
</dbReference>
<dbReference type="Gene3D" id="2.120.10.30">
    <property type="entry name" value="TolB, C-terminal domain"/>
    <property type="match status" value="1"/>
</dbReference>
<dbReference type="Pfam" id="PF00652">
    <property type="entry name" value="Ricin_B_lectin"/>
    <property type="match status" value="1"/>
</dbReference>
<keyword evidence="3" id="KW-0349">Heme</keyword>
<dbReference type="InterPro" id="IPR009056">
    <property type="entry name" value="Cyt_c-like_dom"/>
</dbReference>
<dbReference type="Proteomes" id="UP000647183">
    <property type="component" value="Unassembled WGS sequence"/>
</dbReference>
<accession>A0ABR8UGQ4</accession>
<evidence type="ECO:0000256" key="2">
    <source>
        <dbReference type="ARBA" id="ARBA00023004"/>
    </source>
</evidence>
<feature type="signal peptide" evidence="4">
    <location>
        <begin position="1"/>
        <end position="23"/>
    </location>
</feature>
<dbReference type="PANTHER" id="PTHR19328:SF75">
    <property type="entry name" value="ALDOSE SUGAR DEHYDROGENASE YLII"/>
    <property type="match status" value="1"/>
</dbReference>
<evidence type="ECO:0000256" key="1">
    <source>
        <dbReference type="ARBA" id="ARBA00022723"/>
    </source>
</evidence>
<comment type="caution">
    <text evidence="6">The sequence shown here is derived from an EMBL/GenBank/DDBJ whole genome shotgun (WGS) entry which is preliminary data.</text>
</comment>
<dbReference type="NCBIfam" id="NF041895">
    <property type="entry name" value="choice_anch_V"/>
    <property type="match status" value="1"/>
</dbReference>
<evidence type="ECO:0000313" key="6">
    <source>
        <dbReference type="EMBL" id="MBD7987213.1"/>
    </source>
</evidence>
<dbReference type="InterPro" id="IPR011042">
    <property type="entry name" value="6-blade_b-propeller_TolB-like"/>
</dbReference>
<dbReference type="Pfam" id="PF07995">
    <property type="entry name" value="GSDH"/>
    <property type="match status" value="1"/>
</dbReference>
<gene>
    <name evidence="6" type="ORF">H9645_04155</name>
</gene>
<dbReference type="PROSITE" id="PS50231">
    <property type="entry name" value="RICIN_B_LECTIN"/>
    <property type="match status" value="1"/>
</dbReference>
<dbReference type="PROSITE" id="PS51007">
    <property type="entry name" value="CYTC"/>
    <property type="match status" value="1"/>
</dbReference>
<evidence type="ECO:0000256" key="4">
    <source>
        <dbReference type="SAM" id="SignalP"/>
    </source>
</evidence>
<keyword evidence="2 3" id="KW-0408">Iron</keyword>
<feature type="chain" id="PRO_5047130871" evidence="4">
    <location>
        <begin position="24"/>
        <end position="676"/>
    </location>
</feature>
<evidence type="ECO:0000259" key="5">
    <source>
        <dbReference type="PROSITE" id="PS51007"/>
    </source>
</evidence>